<evidence type="ECO:0000256" key="12">
    <source>
        <dbReference type="ARBA" id="ARBA00031989"/>
    </source>
</evidence>
<dbReference type="SUPFAM" id="SSF81324">
    <property type="entry name" value="Voltage-gated potassium channels"/>
    <property type="match status" value="1"/>
</dbReference>
<feature type="transmembrane region" description="Helical" evidence="15">
    <location>
        <begin position="100"/>
        <end position="121"/>
    </location>
</feature>
<dbReference type="Pfam" id="PF00520">
    <property type="entry name" value="Ion_trans"/>
    <property type="match status" value="1"/>
</dbReference>
<feature type="region of interest" description="Disordered" evidence="14">
    <location>
        <begin position="1"/>
        <end position="27"/>
    </location>
</feature>
<protein>
    <recommendedName>
        <fullName evidence="2">Voltage-gated hydrogen channel 1</fullName>
    </recommendedName>
    <alternativeName>
        <fullName evidence="12">Hydrogen voltage-gated channel 1</fullName>
    </alternativeName>
</protein>
<keyword evidence="4" id="KW-1003">Cell membrane</keyword>
<feature type="domain" description="Ion transport" evidence="16">
    <location>
        <begin position="75"/>
        <end position="172"/>
    </location>
</feature>
<feature type="coiled-coil region" evidence="13">
    <location>
        <begin position="175"/>
        <end position="216"/>
    </location>
</feature>
<keyword evidence="3" id="KW-0813">Transport</keyword>
<keyword evidence="18" id="KW-1185">Reference proteome</keyword>
<keyword evidence="11" id="KW-0407">Ion channel</keyword>
<name>A0AAN6MYK0_9PEZI</name>
<dbReference type="PANTHER" id="PTHR46480">
    <property type="entry name" value="F20B24.22"/>
    <property type="match status" value="1"/>
</dbReference>
<evidence type="ECO:0000256" key="7">
    <source>
        <dbReference type="ARBA" id="ARBA00022989"/>
    </source>
</evidence>
<evidence type="ECO:0000256" key="4">
    <source>
        <dbReference type="ARBA" id="ARBA00022475"/>
    </source>
</evidence>
<comment type="caution">
    <text evidence="17">The sequence shown here is derived from an EMBL/GenBank/DDBJ whole genome shotgun (WGS) entry which is preliminary data.</text>
</comment>
<evidence type="ECO:0000256" key="14">
    <source>
        <dbReference type="SAM" id="MobiDB-lite"/>
    </source>
</evidence>
<evidence type="ECO:0000256" key="2">
    <source>
        <dbReference type="ARBA" id="ARBA00015897"/>
    </source>
</evidence>
<keyword evidence="9" id="KW-0406">Ion transport</keyword>
<keyword evidence="8 13" id="KW-0175">Coiled coil</keyword>
<evidence type="ECO:0000313" key="18">
    <source>
        <dbReference type="Proteomes" id="UP001303473"/>
    </source>
</evidence>
<dbReference type="InterPro" id="IPR027359">
    <property type="entry name" value="Volt_channel_dom_sf"/>
</dbReference>
<dbReference type="Proteomes" id="UP001303473">
    <property type="component" value="Unassembled WGS sequence"/>
</dbReference>
<evidence type="ECO:0000256" key="1">
    <source>
        <dbReference type="ARBA" id="ARBA00004651"/>
    </source>
</evidence>
<evidence type="ECO:0000256" key="5">
    <source>
        <dbReference type="ARBA" id="ARBA00022692"/>
    </source>
</evidence>
<gene>
    <name evidence="17" type="ORF">QBC46DRAFT_396431</name>
</gene>
<keyword evidence="7 15" id="KW-1133">Transmembrane helix</keyword>
<keyword evidence="5 15" id="KW-0812">Transmembrane</keyword>
<evidence type="ECO:0000256" key="6">
    <source>
        <dbReference type="ARBA" id="ARBA00022882"/>
    </source>
</evidence>
<proteinExistence type="predicted"/>
<dbReference type="Gene3D" id="1.20.120.350">
    <property type="entry name" value="Voltage-gated potassium channels. Chain C"/>
    <property type="match status" value="1"/>
</dbReference>
<evidence type="ECO:0000256" key="10">
    <source>
        <dbReference type="ARBA" id="ARBA00023136"/>
    </source>
</evidence>
<sequence length="225" mass="25633">MPNTTTTNDDDDDDQSSLPLLGHPNNPIGNSQLNPYHSRYRHHRTQTKQFLASKTKHYIILGLVALDVAGILADIFIALISCDLGESEEPWVESSRDALHVVGLIFSSLFLVELGLSIWAYGIRFFQDWFHCFDAFVIVASFVIDLLTHGIVEEIGSLIIILRLWRFVKIVEELSVGAAERMEEIEAKVMALEKENEELKGENGELKGEVQRMREEYWEGRDDNE</sequence>
<feature type="transmembrane region" description="Helical" evidence="15">
    <location>
        <begin position="133"/>
        <end position="152"/>
    </location>
</feature>
<dbReference type="PANTHER" id="PTHR46480:SF1">
    <property type="entry name" value="VOLTAGE-GATED HYDROGEN CHANNEL 1"/>
    <property type="match status" value="1"/>
</dbReference>
<evidence type="ECO:0000259" key="16">
    <source>
        <dbReference type="Pfam" id="PF00520"/>
    </source>
</evidence>
<evidence type="ECO:0000256" key="15">
    <source>
        <dbReference type="SAM" id="Phobius"/>
    </source>
</evidence>
<evidence type="ECO:0000313" key="17">
    <source>
        <dbReference type="EMBL" id="KAK3935902.1"/>
    </source>
</evidence>
<keyword evidence="6" id="KW-0851">Voltage-gated channel</keyword>
<evidence type="ECO:0000256" key="9">
    <source>
        <dbReference type="ARBA" id="ARBA00023065"/>
    </source>
</evidence>
<dbReference type="GO" id="GO:0030171">
    <property type="term" value="F:voltage-gated proton channel activity"/>
    <property type="evidence" value="ECO:0007669"/>
    <property type="project" value="InterPro"/>
</dbReference>
<dbReference type="AlphaFoldDB" id="A0AAN6MYK0"/>
<feature type="transmembrane region" description="Helical" evidence="15">
    <location>
        <begin position="58"/>
        <end position="80"/>
    </location>
</feature>
<dbReference type="EMBL" id="MU853902">
    <property type="protein sequence ID" value="KAK3935902.1"/>
    <property type="molecule type" value="Genomic_DNA"/>
</dbReference>
<reference evidence="18" key="1">
    <citation type="journal article" date="2023" name="Mol. Phylogenet. Evol.">
        <title>Genome-scale phylogeny and comparative genomics of the fungal order Sordariales.</title>
        <authorList>
            <person name="Hensen N."/>
            <person name="Bonometti L."/>
            <person name="Westerberg I."/>
            <person name="Brannstrom I.O."/>
            <person name="Guillou S."/>
            <person name="Cros-Aarteil S."/>
            <person name="Calhoun S."/>
            <person name="Haridas S."/>
            <person name="Kuo A."/>
            <person name="Mondo S."/>
            <person name="Pangilinan J."/>
            <person name="Riley R."/>
            <person name="LaButti K."/>
            <person name="Andreopoulos B."/>
            <person name="Lipzen A."/>
            <person name="Chen C."/>
            <person name="Yan M."/>
            <person name="Daum C."/>
            <person name="Ng V."/>
            <person name="Clum A."/>
            <person name="Steindorff A."/>
            <person name="Ohm R.A."/>
            <person name="Martin F."/>
            <person name="Silar P."/>
            <person name="Natvig D.O."/>
            <person name="Lalanne C."/>
            <person name="Gautier V."/>
            <person name="Ament-Velasquez S.L."/>
            <person name="Kruys A."/>
            <person name="Hutchinson M.I."/>
            <person name="Powell A.J."/>
            <person name="Barry K."/>
            <person name="Miller A.N."/>
            <person name="Grigoriev I.V."/>
            <person name="Debuchy R."/>
            <person name="Gladieux P."/>
            <person name="Hiltunen Thoren M."/>
            <person name="Johannesson H."/>
        </authorList>
    </citation>
    <scope>NUCLEOTIDE SEQUENCE [LARGE SCALE GENOMIC DNA]</scope>
    <source>
        <strain evidence="18">CBS 340.73</strain>
    </source>
</reference>
<dbReference type="Gene3D" id="1.20.5.170">
    <property type="match status" value="1"/>
</dbReference>
<comment type="subcellular location">
    <subcellularLocation>
        <location evidence="1">Cell membrane</location>
        <topology evidence="1">Multi-pass membrane protein</topology>
    </subcellularLocation>
</comment>
<evidence type="ECO:0000256" key="8">
    <source>
        <dbReference type="ARBA" id="ARBA00023054"/>
    </source>
</evidence>
<evidence type="ECO:0000256" key="11">
    <source>
        <dbReference type="ARBA" id="ARBA00023303"/>
    </source>
</evidence>
<dbReference type="InterPro" id="IPR005821">
    <property type="entry name" value="Ion_trans_dom"/>
</dbReference>
<dbReference type="InterPro" id="IPR031846">
    <property type="entry name" value="Hvcn1"/>
</dbReference>
<evidence type="ECO:0000256" key="13">
    <source>
        <dbReference type="SAM" id="Coils"/>
    </source>
</evidence>
<dbReference type="GO" id="GO:0034702">
    <property type="term" value="C:monoatomic ion channel complex"/>
    <property type="evidence" value="ECO:0007669"/>
    <property type="project" value="UniProtKB-KW"/>
</dbReference>
<dbReference type="GO" id="GO:0005886">
    <property type="term" value="C:plasma membrane"/>
    <property type="evidence" value="ECO:0007669"/>
    <property type="project" value="UniProtKB-SubCell"/>
</dbReference>
<organism evidence="17 18">
    <name type="scientific">Diplogelasinospora grovesii</name>
    <dbReference type="NCBI Taxonomy" id="303347"/>
    <lineage>
        <taxon>Eukaryota</taxon>
        <taxon>Fungi</taxon>
        <taxon>Dikarya</taxon>
        <taxon>Ascomycota</taxon>
        <taxon>Pezizomycotina</taxon>
        <taxon>Sordariomycetes</taxon>
        <taxon>Sordariomycetidae</taxon>
        <taxon>Sordariales</taxon>
        <taxon>Diplogelasinosporaceae</taxon>
        <taxon>Diplogelasinospora</taxon>
    </lineage>
</organism>
<dbReference type="CDD" id="cd14686">
    <property type="entry name" value="bZIP"/>
    <property type="match status" value="1"/>
</dbReference>
<accession>A0AAN6MYK0</accession>
<evidence type="ECO:0000256" key="3">
    <source>
        <dbReference type="ARBA" id="ARBA00022448"/>
    </source>
</evidence>
<keyword evidence="10 15" id="KW-0472">Membrane</keyword>